<dbReference type="Pfam" id="PF12828">
    <property type="entry name" value="PXB"/>
    <property type="match status" value="1"/>
</dbReference>
<dbReference type="Pfam" id="PF12825">
    <property type="entry name" value="DUF3818"/>
    <property type="match status" value="1"/>
</dbReference>
<sequence>MASVNEAPPPKELTPAQVHALFDILTHHETYAEIEGFKSADAVEKYGYPFSSVTRTPSMAASKGTTDDDLKRPSESPILQTLLTRIVLSLPGVNNLPRHFWSVQVQGILSRLGDADLSESYDKGALGLRKTLASGAGSIIEMLGRGALGGVPKMEGAVERATDQKASYDLTKAEDLERAWEEMVQGWVYGDLVDRCCTFASKSAELESFSPAAKAAVEYAIIHLATFAHHVFIMSPEGQYLLKLMENVHNLIPYKMVKQTLRVGNAATMISGMMRLLLAKLSVTSITNWVGLTNNADDGMNLLQRIISLTLSWDSAEFKKSAERIAKERQGDEALAAIREFVSETKGVHGGVRDMSIAEKRSIVTAILMAKGNSDALNLSDEDHASYLEYYSALLSVHDREAITTALCRQPPDLFTQMVRDVIAAYDPIIRDVHAKVDLREHLEGGQGFIDDFIKASKPKKDGTPASVADYVELLMRNRALMYRWINALGGSCPGVWEQCREWGIATFAKFRQGEGDGGLEGRLKKLFSQLPSEKQAGVVKALDEHAAYLQRLKDLSKKRLQNIINETTSKSSTEPSAGPGMYLSRWQDILDTTPITPAQPTGPLRCGKEVKHTMTMGKSGVADAAAAGREQRKKLEEEAPKRPDVSLVIRELGDPFKEVLKEVGGPR</sequence>
<organism evidence="4 5">
    <name type="scientific">Sarocladium strictum</name>
    <name type="common">Black bundle disease fungus</name>
    <name type="synonym">Acremonium strictum</name>
    <dbReference type="NCBI Taxonomy" id="5046"/>
    <lineage>
        <taxon>Eukaryota</taxon>
        <taxon>Fungi</taxon>
        <taxon>Dikarya</taxon>
        <taxon>Ascomycota</taxon>
        <taxon>Pezizomycotina</taxon>
        <taxon>Sordariomycetes</taxon>
        <taxon>Hypocreomycetidae</taxon>
        <taxon>Hypocreales</taxon>
        <taxon>Sarocladiaceae</taxon>
        <taxon>Sarocladium</taxon>
    </lineage>
</organism>
<evidence type="ECO:0000256" key="1">
    <source>
        <dbReference type="SAM" id="MobiDB-lite"/>
    </source>
</evidence>
<dbReference type="InterPro" id="IPR024554">
    <property type="entry name" value="LEC1-like_C"/>
</dbReference>
<evidence type="ECO:0000259" key="3">
    <source>
        <dbReference type="Pfam" id="PF12828"/>
    </source>
</evidence>
<dbReference type="EMBL" id="JAPDFR010000001">
    <property type="protein sequence ID" value="KAK0390952.1"/>
    <property type="molecule type" value="Genomic_DNA"/>
</dbReference>
<evidence type="ECO:0000313" key="4">
    <source>
        <dbReference type="EMBL" id="KAK0390952.1"/>
    </source>
</evidence>
<protein>
    <recommendedName>
        <fullName evidence="6">Px domain containing protein</fullName>
    </recommendedName>
</protein>
<dbReference type="InterPro" id="IPR024555">
    <property type="entry name" value="PX-associated"/>
</dbReference>
<feature type="compositionally biased region" description="Basic and acidic residues" evidence="1">
    <location>
        <begin position="630"/>
        <end position="645"/>
    </location>
</feature>
<dbReference type="PANTHER" id="PTHR47185:SF2">
    <property type="entry name" value="FUNGAL PROTEIN"/>
    <property type="match status" value="1"/>
</dbReference>
<name>A0AA39GP37_SARSR</name>
<dbReference type="InterPro" id="IPR047168">
    <property type="entry name" value="LEC1-like"/>
</dbReference>
<evidence type="ECO:0000313" key="5">
    <source>
        <dbReference type="Proteomes" id="UP001175261"/>
    </source>
</evidence>
<gene>
    <name evidence="4" type="ORF">NLU13_0455</name>
</gene>
<dbReference type="PANTHER" id="PTHR47185">
    <property type="entry name" value="PX DOMAIN-CONTAINING PROTEIN YPR097W"/>
    <property type="match status" value="1"/>
</dbReference>
<evidence type="ECO:0008006" key="6">
    <source>
        <dbReference type="Google" id="ProtNLM"/>
    </source>
</evidence>
<feature type="domain" description="PX-associated" evidence="3">
    <location>
        <begin position="10"/>
        <end position="145"/>
    </location>
</feature>
<dbReference type="GO" id="GO:0035091">
    <property type="term" value="F:phosphatidylinositol binding"/>
    <property type="evidence" value="ECO:0007669"/>
    <property type="project" value="TreeGrafter"/>
</dbReference>
<proteinExistence type="predicted"/>
<reference evidence="4" key="1">
    <citation type="submission" date="2022-10" db="EMBL/GenBank/DDBJ databases">
        <title>Determination and structural analysis of whole genome sequence of Sarocladium strictum F4-1.</title>
        <authorList>
            <person name="Hu L."/>
            <person name="Jiang Y."/>
        </authorList>
    </citation>
    <scope>NUCLEOTIDE SEQUENCE</scope>
    <source>
        <strain evidence="4">F4-1</strain>
    </source>
</reference>
<keyword evidence="5" id="KW-1185">Reference proteome</keyword>
<dbReference type="AlphaFoldDB" id="A0AA39GP37"/>
<dbReference type="Proteomes" id="UP001175261">
    <property type="component" value="Unassembled WGS sequence"/>
</dbReference>
<accession>A0AA39GP37</accession>
<feature type="domain" description="PX" evidence="2">
    <location>
        <begin position="202"/>
        <end position="392"/>
    </location>
</feature>
<evidence type="ECO:0000259" key="2">
    <source>
        <dbReference type="Pfam" id="PF12825"/>
    </source>
</evidence>
<feature type="region of interest" description="Disordered" evidence="1">
    <location>
        <begin position="622"/>
        <end position="645"/>
    </location>
</feature>
<comment type="caution">
    <text evidence="4">The sequence shown here is derived from an EMBL/GenBank/DDBJ whole genome shotgun (WGS) entry which is preliminary data.</text>
</comment>